<feature type="region of interest" description="Disordered" evidence="1">
    <location>
        <begin position="210"/>
        <end position="249"/>
    </location>
</feature>
<dbReference type="InterPro" id="IPR037176">
    <property type="entry name" value="Osmotin/thaumatin-like_sf"/>
</dbReference>
<evidence type="ECO:0000313" key="2">
    <source>
        <dbReference type="EMBL" id="KAL2072851.1"/>
    </source>
</evidence>
<evidence type="ECO:0000313" key="3">
    <source>
        <dbReference type="Proteomes" id="UP001595075"/>
    </source>
</evidence>
<dbReference type="InterPro" id="IPR006771">
    <property type="entry name" value="CetA-like"/>
</dbReference>
<dbReference type="Proteomes" id="UP001595075">
    <property type="component" value="Unassembled WGS sequence"/>
</dbReference>
<dbReference type="Pfam" id="PF04681">
    <property type="entry name" value="Bys1"/>
    <property type="match status" value="1"/>
</dbReference>
<organism evidence="2 3">
    <name type="scientific">Oculimacula yallundae</name>
    <dbReference type="NCBI Taxonomy" id="86028"/>
    <lineage>
        <taxon>Eukaryota</taxon>
        <taxon>Fungi</taxon>
        <taxon>Dikarya</taxon>
        <taxon>Ascomycota</taxon>
        <taxon>Pezizomycotina</taxon>
        <taxon>Leotiomycetes</taxon>
        <taxon>Helotiales</taxon>
        <taxon>Ploettnerulaceae</taxon>
        <taxon>Oculimacula</taxon>
    </lineage>
</organism>
<evidence type="ECO:0000256" key="1">
    <source>
        <dbReference type="SAM" id="MobiDB-lite"/>
    </source>
</evidence>
<keyword evidence="3" id="KW-1185">Reference proteome</keyword>
<gene>
    <name evidence="2" type="ORF">VTL71DRAFT_12194</name>
</gene>
<dbReference type="EMBL" id="JAZHXI010000004">
    <property type="protein sequence ID" value="KAL2072851.1"/>
    <property type="molecule type" value="Genomic_DNA"/>
</dbReference>
<dbReference type="PANTHER" id="PTHR36195:SF6">
    <property type="entry name" value="SECRETED THAUMATIN-LIKE PROTEIN CALA"/>
    <property type="match status" value="1"/>
</dbReference>
<dbReference type="SUPFAM" id="SSF49870">
    <property type="entry name" value="Osmotin, thaumatin-like protein"/>
    <property type="match status" value="1"/>
</dbReference>
<sequence length="279" mass="29474">MQNTTSQEQSLQSFFEPETMRPTVFQTLTGGVALTTFLSGVSAASGQYIEVVNKCSSDIDMNVSYSAPEGEVGENGPTTILKANGGTLRFDMTESTSHKFHYHNEDHFKGILQLEHNLVKVHPDPAGRGTWYDISLVDAGKGLGPFGKDNVILSASDEKCPVVFCEAGVPCERAYKAWNDHNTKHCSHDTESLTLVFCASGNVISAPAQAPASAKSSSDVPAKAPAPAPVPTPAPAQAHGHVHAYGPAHGPIRGPAPARTCSPNPTCPRVPARVCACKA</sequence>
<proteinExistence type="predicted"/>
<protein>
    <submittedName>
        <fullName evidence="2">Uncharacterized protein</fullName>
    </submittedName>
</protein>
<feature type="compositionally biased region" description="Pro residues" evidence="1">
    <location>
        <begin position="224"/>
        <end position="234"/>
    </location>
</feature>
<accession>A0ABR4CSB5</accession>
<feature type="compositionally biased region" description="Low complexity" evidence="1">
    <location>
        <begin position="210"/>
        <end position="223"/>
    </location>
</feature>
<reference evidence="2 3" key="1">
    <citation type="journal article" date="2024" name="Commun. Biol.">
        <title>Comparative genomic analysis of thermophilic fungi reveals convergent evolutionary adaptations and gene losses.</title>
        <authorList>
            <person name="Steindorff A.S."/>
            <person name="Aguilar-Pontes M.V."/>
            <person name="Robinson A.J."/>
            <person name="Andreopoulos B."/>
            <person name="LaButti K."/>
            <person name="Kuo A."/>
            <person name="Mondo S."/>
            <person name="Riley R."/>
            <person name="Otillar R."/>
            <person name="Haridas S."/>
            <person name="Lipzen A."/>
            <person name="Grimwood J."/>
            <person name="Schmutz J."/>
            <person name="Clum A."/>
            <person name="Reid I.D."/>
            <person name="Moisan M.C."/>
            <person name="Butler G."/>
            <person name="Nguyen T.T.M."/>
            <person name="Dewar K."/>
            <person name="Conant G."/>
            <person name="Drula E."/>
            <person name="Henrissat B."/>
            <person name="Hansel C."/>
            <person name="Singer S."/>
            <person name="Hutchinson M.I."/>
            <person name="de Vries R.P."/>
            <person name="Natvig D.O."/>
            <person name="Powell A.J."/>
            <person name="Tsang A."/>
            <person name="Grigoriev I.V."/>
        </authorList>
    </citation>
    <scope>NUCLEOTIDE SEQUENCE [LARGE SCALE GENOMIC DNA]</scope>
    <source>
        <strain evidence="2 3">CBS 494.80</strain>
    </source>
</reference>
<comment type="caution">
    <text evidence="2">The sequence shown here is derived from an EMBL/GenBank/DDBJ whole genome shotgun (WGS) entry which is preliminary data.</text>
</comment>
<name>A0ABR4CSB5_9HELO</name>
<dbReference type="PANTHER" id="PTHR36195">
    <property type="entry name" value="DOMAIN PROTEIN, PUTATIVE (AFU_ORTHOLOGUE AFUA_5G01990)-RELATED-RELATED"/>
    <property type="match status" value="1"/>
</dbReference>